<dbReference type="CDD" id="cd16325">
    <property type="entry name" value="LolA"/>
    <property type="match status" value="1"/>
</dbReference>
<dbReference type="STRING" id="454006.SAMN05421825_1327"/>
<reference evidence="3" key="1">
    <citation type="submission" date="2016-10" db="EMBL/GenBank/DDBJ databases">
        <authorList>
            <person name="Varghese N."/>
            <person name="Submissions S."/>
        </authorList>
    </citation>
    <scope>NUCLEOTIDE SEQUENCE [LARGE SCALE GENOMIC DNA]</scope>
    <source>
        <strain evidence="3">DSM 19684</strain>
    </source>
</reference>
<protein>
    <submittedName>
        <fullName evidence="2">Outer membrane lipoprotein-sorting protein</fullName>
    </submittedName>
</protein>
<dbReference type="OrthoDB" id="1491557at2"/>
<name>A0A1G7JAG7_9FLAO</name>
<organism evidence="2 3">
    <name type="scientific">Epilithonimonas hungarica</name>
    <dbReference type="NCBI Taxonomy" id="454006"/>
    <lineage>
        <taxon>Bacteria</taxon>
        <taxon>Pseudomonadati</taxon>
        <taxon>Bacteroidota</taxon>
        <taxon>Flavobacteriia</taxon>
        <taxon>Flavobacteriales</taxon>
        <taxon>Weeksellaceae</taxon>
        <taxon>Chryseobacterium group</taxon>
        <taxon>Epilithonimonas</taxon>
    </lineage>
</organism>
<dbReference type="AlphaFoldDB" id="A0A1G7JAG7"/>
<keyword evidence="3" id="KW-1185">Reference proteome</keyword>
<dbReference type="SUPFAM" id="SSF89392">
    <property type="entry name" value="Prokaryotic lipoproteins and lipoprotein localization factors"/>
    <property type="match status" value="1"/>
</dbReference>
<sequence length="214" mass="24388">MKNNIVRSFSIITFLGINLMASGQTIDNRSKTILDDITKSYKSKKNSYFKFSYSTGNSKTSQNQTGIFYSDNTRYKLKIMGTEQIFDGNKLYNINDDDKEVTISKANDDQVHFSPLSYLDSYKKEYNVSYSGKKTISGIPVDIVKMTPVKANGLKSVTLYINSPQKKLIKLEQLSTNDEIATITISNYKENQTLSPSLFSFDKNKYQNYLITEL</sequence>
<evidence type="ECO:0000256" key="1">
    <source>
        <dbReference type="ARBA" id="ARBA00022729"/>
    </source>
</evidence>
<gene>
    <name evidence="2" type="ORF">SAMN05421825_1327</name>
</gene>
<keyword evidence="2" id="KW-0449">Lipoprotein</keyword>
<dbReference type="RefSeq" id="WP_089872409.1">
    <property type="nucleotide sequence ID" value="NZ_FNBH01000001.1"/>
</dbReference>
<evidence type="ECO:0000313" key="3">
    <source>
        <dbReference type="Proteomes" id="UP000199203"/>
    </source>
</evidence>
<evidence type="ECO:0000313" key="2">
    <source>
        <dbReference type="EMBL" id="SDF21901.1"/>
    </source>
</evidence>
<dbReference type="InterPro" id="IPR004564">
    <property type="entry name" value="OM_lipoprot_carrier_LolA-like"/>
</dbReference>
<dbReference type="Proteomes" id="UP000199203">
    <property type="component" value="Unassembled WGS sequence"/>
</dbReference>
<keyword evidence="1" id="KW-0732">Signal</keyword>
<dbReference type="InterPro" id="IPR029046">
    <property type="entry name" value="LolA/LolB/LppX"/>
</dbReference>
<dbReference type="Pfam" id="PF03548">
    <property type="entry name" value="LolA"/>
    <property type="match status" value="1"/>
</dbReference>
<dbReference type="Gene3D" id="2.50.20.10">
    <property type="entry name" value="Lipoprotein localisation LolA/LolB/LppX"/>
    <property type="match status" value="1"/>
</dbReference>
<dbReference type="EMBL" id="FNBH01000001">
    <property type="protein sequence ID" value="SDF21901.1"/>
    <property type="molecule type" value="Genomic_DNA"/>
</dbReference>
<proteinExistence type="predicted"/>
<accession>A0A1G7JAG7</accession>